<accession>A0ABQ2GQF0</accession>
<dbReference type="Gene3D" id="2.80.10.50">
    <property type="match status" value="2"/>
</dbReference>
<protein>
    <recommendedName>
        <fullName evidence="3">Delta-60 repeat domain-containing protein</fullName>
    </recommendedName>
</protein>
<dbReference type="NCBIfam" id="TIGR02608">
    <property type="entry name" value="delta_60_rpt"/>
    <property type="match status" value="5"/>
</dbReference>
<evidence type="ECO:0000313" key="1">
    <source>
        <dbReference type="EMBL" id="GGM06678.1"/>
    </source>
</evidence>
<dbReference type="Proteomes" id="UP000661918">
    <property type="component" value="Unassembled WGS sequence"/>
</dbReference>
<dbReference type="EMBL" id="BMOM01000008">
    <property type="protein sequence ID" value="GGM06678.1"/>
    <property type="molecule type" value="Genomic_DNA"/>
</dbReference>
<dbReference type="Pfam" id="PF17164">
    <property type="entry name" value="DUF5122"/>
    <property type="match status" value="4"/>
</dbReference>
<gene>
    <name evidence="1" type="ORF">GCM10010841_13660</name>
</gene>
<evidence type="ECO:0000313" key="2">
    <source>
        <dbReference type="Proteomes" id="UP000661918"/>
    </source>
</evidence>
<organism evidence="1 2">
    <name type="scientific">Deinococcus aerophilus</name>
    <dbReference type="NCBI Taxonomy" id="522488"/>
    <lineage>
        <taxon>Bacteria</taxon>
        <taxon>Thermotogati</taxon>
        <taxon>Deinococcota</taxon>
        <taxon>Deinococci</taxon>
        <taxon>Deinococcales</taxon>
        <taxon>Deinococcaceae</taxon>
        <taxon>Deinococcus</taxon>
    </lineage>
</organism>
<keyword evidence="2" id="KW-1185">Reference proteome</keyword>
<proteinExistence type="predicted"/>
<comment type="caution">
    <text evidence="1">The sequence shown here is derived from an EMBL/GenBank/DDBJ whole genome shotgun (WGS) entry which is preliminary data.</text>
</comment>
<evidence type="ECO:0008006" key="3">
    <source>
        <dbReference type="Google" id="ProtNLM"/>
    </source>
</evidence>
<dbReference type="InterPro" id="IPR013431">
    <property type="entry name" value="Delta_60_rpt"/>
</dbReference>
<dbReference type="SUPFAM" id="SSF101898">
    <property type="entry name" value="NHL repeat"/>
    <property type="match status" value="1"/>
</dbReference>
<name>A0ABQ2GQF0_9DEIO</name>
<reference evidence="2" key="1">
    <citation type="journal article" date="2019" name="Int. J. Syst. Evol. Microbiol.">
        <title>The Global Catalogue of Microorganisms (GCM) 10K type strain sequencing project: providing services to taxonomists for standard genome sequencing and annotation.</title>
        <authorList>
            <consortium name="The Broad Institute Genomics Platform"/>
            <consortium name="The Broad Institute Genome Sequencing Center for Infectious Disease"/>
            <person name="Wu L."/>
            <person name="Ma J."/>
        </authorList>
    </citation>
    <scope>NUCLEOTIDE SEQUENCE [LARGE SCALE GENOMIC DNA]</scope>
    <source>
        <strain evidence="2">JCM 15443</strain>
    </source>
</reference>
<sequence length="571" mass="59437">MPSLNGMNMLNITSRRASLLVTLALSTLVSCAPKDFRPQVAQKVVIKQGGAVTLQVSVERDEGLKGPVTVSLRNLPEGVTGSTTTLAETQTSGQIALKATASAPLKQAASAAPAAEGAATAVDGQPAVVFSADGKTHELPLAFAVQALSGSSDKTFGSGGVMQMKLGVFLKRDHANALAATADEKILVGGQKDERFAVYRLNRNGTVDKGFGKEGLAVGTGAKGTVYKLLVLPDGGVIAVGSDQYESAGLVLAKFTKDGKLDTTFGKGGVVNYAVNGLEYHGLRDAAVQSDGKVVAVGSAGTEMGGSGGLTNGKSLVVRFNPDGSVDRTFGSGGRIVGGIQEYGSANDVELGDADTLLVVGTAYTQYGDWETRNPNIFYLARYLSDGSPDTSFGNNGFVTFSARDEDTDVYGTGVSLLPDGKMLTIANVTRMDMNTFDSMNQIRVAQYLPDGARDTEFGEEGAVTYDFGHSAYGIDLAATKDGFVLTATVQPEKSAESAPSLVKLSKAGLVDESFNFDGRVGIGTLDDPLNPVVLNSGQIVAGTSLSPFFQDYDDNDDAAKVNVELVRINP</sequence>